<accession>F7QXY7</accession>
<protein>
    <submittedName>
        <fullName evidence="1">Uncharacterized protein</fullName>
    </submittedName>
</protein>
<sequence>MKICLLVIQNYDRKKQQGVADFDCFKSFSSEVLLALVKIVYTVIKHIDQGGPFFMASQACIEK</sequence>
<evidence type="ECO:0000313" key="2">
    <source>
        <dbReference type="Proteomes" id="UP000002971"/>
    </source>
</evidence>
<name>F7QXY7_9LACO</name>
<evidence type="ECO:0000313" key="1">
    <source>
        <dbReference type="EMBL" id="EGM53136.1"/>
    </source>
</evidence>
<dbReference type="EMBL" id="AFOJ01000002">
    <property type="protein sequence ID" value="EGM53136.1"/>
    <property type="molecule type" value="Genomic_DNA"/>
</dbReference>
<dbReference type="AlphaFoldDB" id="F7QXY7"/>
<organism evidence="1 2">
    <name type="scientific">Ligilactobacillus ruminis SPM0211</name>
    <dbReference type="NCBI Taxonomy" id="1040964"/>
    <lineage>
        <taxon>Bacteria</taxon>
        <taxon>Bacillati</taxon>
        <taxon>Bacillota</taxon>
        <taxon>Bacilli</taxon>
        <taxon>Lactobacillales</taxon>
        <taxon>Lactobacillaceae</taxon>
        <taxon>Ligilactobacillus</taxon>
    </lineage>
</organism>
<dbReference type="Proteomes" id="UP000002971">
    <property type="component" value="Unassembled WGS sequence"/>
</dbReference>
<gene>
    <name evidence="1" type="ORF">LRU_00272</name>
</gene>
<proteinExistence type="predicted"/>
<comment type="caution">
    <text evidence="1">The sequence shown here is derived from an EMBL/GenBank/DDBJ whole genome shotgun (WGS) entry which is preliminary data.</text>
</comment>
<reference evidence="1 2" key="1">
    <citation type="journal article" date="2011" name="J. Bacteriol.">
        <title>Genome Sequence of Lactobacillus ruminis SPM0211, Isolated from a Fecal Sample from a Healthy Korean.</title>
        <authorList>
            <person name="Lee S."/>
            <person name="Cho Y.J."/>
            <person name="Lee A.H."/>
            <person name="Chun J."/>
            <person name="Ha N.J."/>
            <person name="Ko G."/>
        </authorList>
    </citation>
    <scope>NUCLEOTIDE SEQUENCE [LARGE SCALE GENOMIC DNA]</scope>
    <source>
        <strain evidence="1 2">SPM0211</strain>
    </source>
</reference>